<dbReference type="Gene3D" id="2.40.50.480">
    <property type="match status" value="1"/>
</dbReference>
<accession>A0ABQ4KHU1</accession>
<name>A0ABQ4KHU1_9BACI</name>
<dbReference type="InterPro" id="IPR006542">
    <property type="entry name" value="DUF1093"/>
</dbReference>
<dbReference type="NCBIfam" id="TIGR01655">
    <property type="entry name" value="yxeA_fam"/>
    <property type="match status" value="1"/>
</dbReference>
<dbReference type="Proteomes" id="UP000679950">
    <property type="component" value="Unassembled WGS sequence"/>
</dbReference>
<comment type="caution">
    <text evidence="1">The sequence shown here is derived from an EMBL/GenBank/DDBJ whole genome shotgun (WGS) entry which is preliminary data.</text>
</comment>
<dbReference type="Pfam" id="PF06486">
    <property type="entry name" value="DUF1093"/>
    <property type="match status" value="1"/>
</dbReference>
<evidence type="ECO:0000313" key="2">
    <source>
        <dbReference type="Proteomes" id="UP000679950"/>
    </source>
</evidence>
<organism evidence="1 2">
    <name type="scientific">Lederbergia ruris</name>
    <dbReference type="NCBI Taxonomy" id="217495"/>
    <lineage>
        <taxon>Bacteria</taxon>
        <taxon>Bacillati</taxon>
        <taxon>Bacillota</taxon>
        <taxon>Bacilli</taxon>
        <taxon>Bacillales</taxon>
        <taxon>Bacillaceae</taxon>
        <taxon>Lederbergia</taxon>
    </lineage>
</organism>
<reference evidence="1 2" key="1">
    <citation type="submission" date="2021-03" db="EMBL/GenBank/DDBJ databases">
        <title>Antimicrobial resistance genes in bacteria isolated from Japanese honey, and their potential for conferring macrolide and lincosamide resistance in the American foulbrood pathogen Paenibacillus larvae.</title>
        <authorList>
            <person name="Okamoto M."/>
            <person name="Kumagai M."/>
            <person name="Kanamori H."/>
            <person name="Takamatsu D."/>
        </authorList>
    </citation>
    <scope>NUCLEOTIDE SEQUENCE [LARGE SCALE GENOMIC DNA]</scope>
    <source>
        <strain evidence="1 2">J8TS2</strain>
    </source>
</reference>
<dbReference type="InterPro" id="IPR036166">
    <property type="entry name" value="YxeA-like_sf"/>
</dbReference>
<dbReference type="PANTHER" id="PTHR36433">
    <property type="entry name" value="HYPOTHETICAL CYTOSOLIC PROTEIN"/>
    <property type="match status" value="1"/>
</dbReference>
<evidence type="ECO:0008006" key="3">
    <source>
        <dbReference type="Google" id="ProtNLM"/>
    </source>
</evidence>
<sequence length="119" mass="13403">MKKSMIAIGIVLVILVGGVIFLQNVNLNRVGADEYFTQINGEGTKTEDKMSDGGIHIRYEYELPAYDKDGNQKTLTFSADKQLRENAYLLLFVKNGKDVTSYQEVKDEELPKKVAEVLE</sequence>
<evidence type="ECO:0000313" key="1">
    <source>
        <dbReference type="EMBL" id="GIN56709.1"/>
    </source>
</evidence>
<keyword evidence="2" id="KW-1185">Reference proteome</keyword>
<protein>
    <recommendedName>
        <fullName evidence="3">YxeA family protein</fullName>
    </recommendedName>
</protein>
<dbReference type="EMBL" id="BORB01000006">
    <property type="protein sequence ID" value="GIN56709.1"/>
    <property type="molecule type" value="Genomic_DNA"/>
</dbReference>
<gene>
    <name evidence="1" type="ORF">J8TS2_10280</name>
</gene>
<dbReference type="PANTHER" id="PTHR36433:SF2">
    <property type="entry name" value="YXEA FAMILY PROTEIN"/>
    <property type="match status" value="1"/>
</dbReference>
<dbReference type="RefSeq" id="WP_212965682.1">
    <property type="nucleotide sequence ID" value="NZ_BORB01000006.1"/>
</dbReference>
<dbReference type="SUPFAM" id="SSF159121">
    <property type="entry name" value="BC4932-like"/>
    <property type="match status" value="1"/>
</dbReference>
<proteinExistence type="predicted"/>